<evidence type="ECO:0000313" key="2">
    <source>
        <dbReference type="EMBL" id="GAD75319.1"/>
    </source>
</evidence>
<keyword evidence="3" id="KW-1185">Reference proteome</keyword>
<evidence type="ECO:0000313" key="3">
    <source>
        <dbReference type="Proteomes" id="UP000016567"/>
    </source>
</evidence>
<name>U3C1G9_9VIBR</name>
<organism evidence="2 3">
    <name type="scientific">Vibrio azureus NBRC 104587</name>
    <dbReference type="NCBI Taxonomy" id="1219077"/>
    <lineage>
        <taxon>Bacteria</taxon>
        <taxon>Pseudomonadati</taxon>
        <taxon>Pseudomonadota</taxon>
        <taxon>Gammaproteobacteria</taxon>
        <taxon>Vibrionales</taxon>
        <taxon>Vibrionaceae</taxon>
        <taxon>Vibrio</taxon>
    </lineage>
</organism>
<comment type="caution">
    <text evidence="2">The sequence shown here is derived from an EMBL/GenBank/DDBJ whole genome shotgun (WGS) entry which is preliminary data.</text>
</comment>
<dbReference type="EMBL" id="BATL01000024">
    <property type="protein sequence ID" value="GAD75319.1"/>
    <property type="molecule type" value="Genomic_DNA"/>
</dbReference>
<reference evidence="2 3" key="1">
    <citation type="submission" date="2013-09" db="EMBL/GenBank/DDBJ databases">
        <title>Whole genome shotgun sequence of Vibrio azureus NBRC 104587.</title>
        <authorList>
            <person name="Isaki S."/>
            <person name="Hosoyama A."/>
            <person name="Numata M."/>
            <person name="Hashimoto M."/>
            <person name="Hosoyama Y."/>
            <person name="Tsuchikane K."/>
            <person name="Noguchi M."/>
            <person name="Hirakata S."/>
            <person name="Ichikawa N."/>
            <person name="Ohji S."/>
            <person name="Yamazoe A."/>
            <person name="Fujita N."/>
        </authorList>
    </citation>
    <scope>NUCLEOTIDE SEQUENCE [LARGE SCALE GENOMIC DNA]</scope>
    <source>
        <strain evidence="2 3">NBRC 104587</strain>
    </source>
</reference>
<feature type="chain" id="PRO_5004640614" evidence="1">
    <location>
        <begin position="20"/>
        <end position="652"/>
    </location>
</feature>
<dbReference type="eggNOG" id="ENOG502ZAF7">
    <property type="taxonomic scope" value="Bacteria"/>
</dbReference>
<accession>U3C1G9</accession>
<evidence type="ECO:0000256" key="1">
    <source>
        <dbReference type="SAM" id="SignalP"/>
    </source>
</evidence>
<feature type="non-terminal residue" evidence="2">
    <location>
        <position position="652"/>
    </location>
</feature>
<proteinExistence type="predicted"/>
<sequence length="652" mass="70223">MFRRLLMLCSLALPIAVQANPLTLEGDYQTTAGGVNYQVSPNPISWAAFYDLSTSSLPIGSFSMSASLPGAHELVAGSIQLPNNLTVTSSSSSGFTVSADNFNPYVTSKEVLSIGDIVISGINGDGVTPFVTKDRSRFFLVFHNANEPTPLYCHEIPTNQACPGYPRPSPFGGFDNHFIPTMELNFFDEIDDKLYQNGIGRDANWQPIYYGINCWDMMNDTQCGDVVIGDDGYMTSRPMRVGDKIYATTTKNEIYCFSLDLATSCDGYPKQLGVPTPLSQSSHNDSVAIGHRIYFAAHSHLACWDTQTDALCNSPWSLAELDTPTNSGRLFLAYDTQSQPDKVCYGSTSSECISLATGESSPHSFAFAGLYGYTDDFTNSLGQKITFLPTGYDLYAYNWVTESIIEFTDIPSNWQYGVHIDSAGCLWVGGHDLNLAFGLRLDTNIEPLPSSMADGCKNGRALGTITPKNNYCATGSATVTTWSTVVIENITGSDYSSVQLELSDGDGNLLQTVDVLSGLTGTTFTLDINTPTFNAHDSLKYNLVAVPVVNVQTTTPTLHIDFAGPAAEVCFDSVANTASCNLDQTVDLTLTSDVDGVTNNLNVSGIYSVNNTCTNLDDFDFGDAPESYGTLAADDGPKHIVTSGLYLGSALS</sequence>
<dbReference type="STRING" id="1219077.VAZ01S_024_00010"/>
<protein>
    <submittedName>
        <fullName evidence="2">Uncharacterized protein</fullName>
    </submittedName>
</protein>
<dbReference type="Proteomes" id="UP000016567">
    <property type="component" value="Unassembled WGS sequence"/>
</dbReference>
<feature type="signal peptide" evidence="1">
    <location>
        <begin position="1"/>
        <end position="19"/>
    </location>
</feature>
<keyword evidence="1" id="KW-0732">Signal</keyword>
<gene>
    <name evidence="2" type="ORF">VAZ01S_024_00010</name>
</gene>
<dbReference type="AlphaFoldDB" id="U3C1G9"/>